<dbReference type="Proteomes" id="UP000036681">
    <property type="component" value="Unplaced"/>
</dbReference>
<evidence type="ECO:0000313" key="2">
    <source>
        <dbReference type="Proteomes" id="UP000036681"/>
    </source>
</evidence>
<keyword evidence="1" id="KW-0472">Membrane</keyword>
<accession>A0A0M3IQA5</accession>
<dbReference type="AlphaFoldDB" id="A0A0M3IQA5"/>
<evidence type="ECO:0000313" key="3">
    <source>
        <dbReference type="WBParaSite" id="ALUE_0002093301-mRNA-1"/>
    </source>
</evidence>
<keyword evidence="1" id="KW-0812">Transmembrane</keyword>
<proteinExistence type="predicted"/>
<feature type="transmembrane region" description="Helical" evidence="1">
    <location>
        <begin position="12"/>
        <end position="32"/>
    </location>
</feature>
<protein>
    <submittedName>
        <fullName evidence="3">7TM_GPCR_Srx domain-containing protein</fullName>
    </submittedName>
</protein>
<dbReference type="PANTHER" id="PTHR46955">
    <property type="entry name" value="PROTEIN CBG01349-RELATED"/>
    <property type="match status" value="1"/>
</dbReference>
<name>A0A0M3IQA5_ASCLU</name>
<keyword evidence="1" id="KW-1133">Transmembrane helix</keyword>
<reference evidence="3" key="1">
    <citation type="submission" date="2017-02" db="UniProtKB">
        <authorList>
            <consortium name="WormBaseParasite"/>
        </authorList>
    </citation>
    <scope>IDENTIFICATION</scope>
</reference>
<feature type="transmembrane region" description="Helical" evidence="1">
    <location>
        <begin position="47"/>
        <end position="69"/>
    </location>
</feature>
<sequence length="103" mass="11180">MKHFINVDFQATRAAIYILIISAIFGVIPGTINGCAEYLNLMILNDVGFFIGVCASISGLSHAFIFGMAHRGVRSRILRMFGHKPLGNLLNSSALSAGLLFHE</sequence>
<dbReference type="WBParaSite" id="ALUE_0002093301-mRNA-1">
    <property type="protein sequence ID" value="ALUE_0002093301-mRNA-1"/>
    <property type="gene ID" value="ALUE_0002093301"/>
</dbReference>
<organism evidence="2 3">
    <name type="scientific">Ascaris lumbricoides</name>
    <name type="common">Giant roundworm</name>
    <dbReference type="NCBI Taxonomy" id="6252"/>
    <lineage>
        <taxon>Eukaryota</taxon>
        <taxon>Metazoa</taxon>
        <taxon>Ecdysozoa</taxon>
        <taxon>Nematoda</taxon>
        <taxon>Chromadorea</taxon>
        <taxon>Rhabditida</taxon>
        <taxon>Spirurina</taxon>
        <taxon>Ascaridomorpha</taxon>
        <taxon>Ascaridoidea</taxon>
        <taxon>Ascarididae</taxon>
        <taxon>Ascaris</taxon>
    </lineage>
</organism>
<keyword evidence="2" id="KW-1185">Reference proteome</keyword>
<evidence type="ECO:0000256" key="1">
    <source>
        <dbReference type="SAM" id="Phobius"/>
    </source>
</evidence>
<dbReference type="PANTHER" id="PTHR46955:SF3">
    <property type="entry name" value="G_PROTEIN_RECEP_F1_2 DOMAIN-CONTAINING PROTEIN"/>
    <property type="match status" value="1"/>
</dbReference>
<dbReference type="InterPro" id="IPR052322">
    <property type="entry name" value="Mito_rRNA_Mtase_NSUN4"/>
</dbReference>